<keyword evidence="4" id="KW-1185">Reference proteome</keyword>
<dbReference type="AlphaFoldDB" id="A0AAV9IF57"/>
<evidence type="ECO:0000313" key="3">
    <source>
        <dbReference type="EMBL" id="KAK4525886.1"/>
    </source>
</evidence>
<feature type="compositionally biased region" description="Basic and acidic residues" evidence="2">
    <location>
        <begin position="242"/>
        <end position="262"/>
    </location>
</feature>
<sequence length="458" mass="53860">MDSPPADVSIWNTVQELVSLEKAVYGMQSRHREEETRSNNNDATAWRTGYREHLRWKALKRQQLLESLERGLKSCGWDTLRGQIRTKRPSAVHSSHGKQDDETGNELWKQQAGATNSKEQKQMAESPKREFDSVACKLEFEPNVDKLEESSTASKSCVRSLNDQPVENLQRDYIQLQQQYHTVLAEKEALEQTCNSLENLIQMQRKRMEYYEKELEDMTKCFSRNVKITMDDESNKENQTSDDNKDKCTERDYARRPLKDTTETVQQQQRQQLALVTLEKEELEQTVERLSSSKRELETEIRRLREEIEKLERKKQISLNSLRSMFQQIHTEVARFTQNKYQVTHLANDVLLNCGLSSYDGKNENTQVEPVMDTHSVTLKALAKLQDKVYTLQDELAQSQEEAKRYKKSLFALREEHEMTIQRYGKEFQLLCQELHRLRHNNKKKQSHCHKPTLSFLR</sequence>
<reference evidence="3 4" key="1">
    <citation type="submission" date="2022-07" db="EMBL/GenBank/DDBJ databases">
        <title>Genome-wide signatures of adaptation to extreme environments.</title>
        <authorList>
            <person name="Cho C.H."/>
            <person name="Yoon H.S."/>
        </authorList>
    </citation>
    <scope>NUCLEOTIDE SEQUENCE [LARGE SCALE GENOMIC DNA]</scope>
    <source>
        <strain evidence="3 4">108.79 E11</strain>
    </source>
</reference>
<feature type="compositionally biased region" description="Basic and acidic residues" evidence="2">
    <location>
        <begin position="118"/>
        <end position="128"/>
    </location>
</feature>
<feature type="region of interest" description="Disordered" evidence="2">
    <location>
        <begin position="230"/>
        <end position="265"/>
    </location>
</feature>
<evidence type="ECO:0000256" key="2">
    <source>
        <dbReference type="SAM" id="MobiDB-lite"/>
    </source>
</evidence>
<gene>
    <name evidence="3" type="ORF">GAYE_SCF17G3795</name>
</gene>
<feature type="coiled-coil region" evidence="1">
    <location>
        <begin position="166"/>
        <end position="214"/>
    </location>
</feature>
<name>A0AAV9IF57_9RHOD</name>
<protein>
    <submittedName>
        <fullName evidence="3">Uncharacterized protein</fullName>
    </submittedName>
</protein>
<organism evidence="3 4">
    <name type="scientific">Galdieria yellowstonensis</name>
    <dbReference type="NCBI Taxonomy" id="3028027"/>
    <lineage>
        <taxon>Eukaryota</taxon>
        <taxon>Rhodophyta</taxon>
        <taxon>Bangiophyceae</taxon>
        <taxon>Galdieriales</taxon>
        <taxon>Galdieriaceae</taxon>
        <taxon>Galdieria</taxon>
    </lineage>
</organism>
<proteinExistence type="predicted"/>
<feature type="region of interest" description="Disordered" evidence="2">
    <location>
        <begin position="86"/>
        <end position="128"/>
    </location>
</feature>
<dbReference type="EMBL" id="JANCYU010000034">
    <property type="protein sequence ID" value="KAK4525886.1"/>
    <property type="molecule type" value="Genomic_DNA"/>
</dbReference>
<dbReference type="Proteomes" id="UP001300502">
    <property type="component" value="Unassembled WGS sequence"/>
</dbReference>
<keyword evidence="1" id="KW-0175">Coiled coil</keyword>
<evidence type="ECO:0000256" key="1">
    <source>
        <dbReference type="SAM" id="Coils"/>
    </source>
</evidence>
<comment type="caution">
    <text evidence="3">The sequence shown here is derived from an EMBL/GenBank/DDBJ whole genome shotgun (WGS) entry which is preliminary data.</text>
</comment>
<feature type="coiled-coil region" evidence="1">
    <location>
        <begin position="266"/>
        <end position="321"/>
    </location>
</feature>
<evidence type="ECO:0000313" key="4">
    <source>
        <dbReference type="Proteomes" id="UP001300502"/>
    </source>
</evidence>
<accession>A0AAV9IF57</accession>
<feature type="coiled-coil region" evidence="1">
    <location>
        <begin position="382"/>
        <end position="416"/>
    </location>
</feature>